<dbReference type="OrthoDB" id="190895at2"/>
<protein>
    <submittedName>
        <fullName evidence="1">Uncharacterized protein</fullName>
    </submittedName>
</protein>
<dbReference type="RefSeq" id="WP_145807154.1">
    <property type="nucleotide sequence ID" value="NZ_VIVK01000001.1"/>
</dbReference>
<name>A0A561BSQ8_9ACTN</name>
<accession>A0A561BSQ8</accession>
<sequence>MRTVLIVAGVVVVGLVALVWWAWRAVENDDRKLFVSWWAGRNGWRYSQGTDQLLQYFRGTPFHRGFSRDVQDVVAGQIHGQRALTIQFSWYVNPDADQRESTGSSGLKSGRAVATVIELPGLVPPVTIRPEVAGDALRGADTSLESGRFNAVFRVEGPDGRFNHAVVTPRLMALLLDTETEYGIRLDGRTLTVWSEVEFTKGSEFGRLITHAGAVYELLEPYLFTTEWAAAVPEQPLSAIPDEALGTSPVGAIHRLERRTYRGRDVEAFETNPKLWGRDQSWVVVVRVVVPGAPWPKVELIPKATAPARVTNPTTPDRVLTGDERFDAEFLVASRDKDFVKKALNTEVIEWLLSDERSRKMRVIWDYEDLTPEEDGVPEVVSRSILNVMTVGRFSAVERVEAALDYLFDVQDRLPAELLRGEVREG</sequence>
<dbReference type="Proteomes" id="UP000318380">
    <property type="component" value="Unassembled WGS sequence"/>
</dbReference>
<comment type="caution">
    <text evidence="1">The sequence shown here is derived from an EMBL/GenBank/DDBJ whole genome shotgun (WGS) entry which is preliminary data.</text>
</comment>
<dbReference type="AlphaFoldDB" id="A0A561BSQ8"/>
<dbReference type="EMBL" id="VIVK01000001">
    <property type="protein sequence ID" value="TWD81917.1"/>
    <property type="molecule type" value="Genomic_DNA"/>
</dbReference>
<proteinExistence type="predicted"/>
<keyword evidence="2" id="KW-1185">Reference proteome</keyword>
<evidence type="ECO:0000313" key="1">
    <source>
        <dbReference type="EMBL" id="TWD81917.1"/>
    </source>
</evidence>
<evidence type="ECO:0000313" key="2">
    <source>
        <dbReference type="Proteomes" id="UP000318380"/>
    </source>
</evidence>
<gene>
    <name evidence="1" type="ORF">FB561_3041</name>
</gene>
<organism evidence="1 2">
    <name type="scientific">Kribbella amoyensis</name>
    <dbReference type="NCBI Taxonomy" id="996641"/>
    <lineage>
        <taxon>Bacteria</taxon>
        <taxon>Bacillati</taxon>
        <taxon>Actinomycetota</taxon>
        <taxon>Actinomycetes</taxon>
        <taxon>Propionibacteriales</taxon>
        <taxon>Kribbellaceae</taxon>
        <taxon>Kribbella</taxon>
    </lineage>
</organism>
<reference evidence="1 2" key="1">
    <citation type="submission" date="2019-06" db="EMBL/GenBank/DDBJ databases">
        <title>Sequencing the genomes of 1000 actinobacteria strains.</title>
        <authorList>
            <person name="Klenk H.-P."/>
        </authorList>
    </citation>
    <scope>NUCLEOTIDE SEQUENCE [LARGE SCALE GENOMIC DNA]</scope>
    <source>
        <strain evidence="1 2">DSM 24683</strain>
    </source>
</reference>